<dbReference type="InterPro" id="IPR050345">
    <property type="entry name" value="Aliph_Amidase/BUP"/>
</dbReference>
<dbReference type="GO" id="GO:0033388">
    <property type="term" value="P:putrescine biosynthetic process from arginine"/>
    <property type="evidence" value="ECO:0007669"/>
    <property type="project" value="TreeGrafter"/>
</dbReference>
<protein>
    <submittedName>
        <fullName evidence="3">Carbon-nitrogen hydrolase</fullName>
    </submittedName>
</protein>
<comment type="caution">
    <text evidence="3">The sequence shown here is derived from an EMBL/GenBank/DDBJ whole genome shotgun (WGS) entry which is preliminary data.</text>
</comment>
<dbReference type="GO" id="GO:0050126">
    <property type="term" value="F:N-carbamoylputrescine amidase activity"/>
    <property type="evidence" value="ECO:0007669"/>
    <property type="project" value="TreeGrafter"/>
</dbReference>
<dbReference type="PROSITE" id="PS50263">
    <property type="entry name" value="CN_HYDROLASE"/>
    <property type="match status" value="1"/>
</dbReference>
<dbReference type="InterPro" id="IPR036526">
    <property type="entry name" value="C-N_Hydrolase_sf"/>
</dbReference>
<gene>
    <name evidence="3" type="ORF">RU08_16410</name>
</gene>
<evidence type="ECO:0000259" key="2">
    <source>
        <dbReference type="PROSITE" id="PS50263"/>
    </source>
</evidence>
<evidence type="ECO:0000256" key="1">
    <source>
        <dbReference type="ARBA" id="ARBA00022801"/>
    </source>
</evidence>
<dbReference type="Gene3D" id="3.60.110.10">
    <property type="entry name" value="Carbon-nitrogen hydrolase"/>
    <property type="match status" value="1"/>
</dbReference>
<organism evidence="3 4">
    <name type="scientific">Pseudomonas fulva</name>
    <dbReference type="NCBI Taxonomy" id="47880"/>
    <lineage>
        <taxon>Bacteria</taxon>
        <taxon>Pseudomonadati</taxon>
        <taxon>Pseudomonadota</taxon>
        <taxon>Gammaproteobacteria</taxon>
        <taxon>Pseudomonadales</taxon>
        <taxon>Pseudomonadaceae</taxon>
        <taxon>Pseudomonas</taxon>
    </lineage>
</organism>
<sequence>MASPILVAAQCAVQAGDLAANLALHLDFMRRARELGAALIVFPELSLSGYEPALASALAQTADSPLLDPLCSLAIEAAMTVVVGLPLRVAGHDKPQIAACILHPDGSRAIYTKQYLHAGEEQFFIAGQGGALLLIEDNLVALSVCADFAHGDHPAQAAEHGAQVYAASVLIGEGGYPRDSALLQGYAQHHAMAVLMANHGGPTGGWAAAGRSAFWDEQGSCIVSTAGVGNRLLVVSRQPDGWHGRDIALSG</sequence>
<proteinExistence type="predicted"/>
<dbReference type="AlphaFoldDB" id="A0A0D0KNZ5"/>
<evidence type="ECO:0000313" key="4">
    <source>
        <dbReference type="Proteomes" id="UP000032068"/>
    </source>
</evidence>
<reference evidence="3 4" key="1">
    <citation type="submission" date="2014-12" db="EMBL/GenBank/DDBJ databases">
        <title>16Stimator: statistical estimation of ribosomal gene copy numbers from draft genome assemblies.</title>
        <authorList>
            <person name="Perisin M.A."/>
            <person name="Vetter M."/>
            <person name="Gilbert J.A."/>
            <person name="Bergelson J."/>
        </authorList>
    </citation>
    <scope>NUCLEOTIDE SEQUENCE [LARGE SCALE GENOMIC DNA]</scope>
    <source>
        <strain evidence="3 4">MEJ086</strain>
    </source>
</reference>
<dbReference type="SUPFAM" id="SSF56317">
    <property type="entry name" value="Carbon-nitrogen hydrolase"/>
    <property type="match status" value="1"/>
</dbReference>
<dbReference type="InterPro" id="IPR003010">
    <property type="entry name" value="C-N_Hydrolase"/>
</dbReference>
<feature type="domain" description="CN hydrolase" evidence="2">
    <location>
        <begin position="4"/>
        <end position="239"/>
    </location>
</feature>
<dbReference type="Pfam" id="PF00795">
    <property type="entry name" value="CN_hydrolase"/>
    <property type="match status" value="1"/>
</dbReference>
<keyword evidence="1 3" id="KW-0378">Hydrolase</keyword>
<evidence type="ECO:0000313" key="3">
    <source>
        <dbReference type="EMBL" id="KIP98663.1"/>
    </source>
</evidence>
<dbReference type="OrthoDB" id="9760188at2"/>
<dbReference type="Proteomes" id="UP000032068">
    <property type="component" value="Unassembled WGS sequence"/>
</dbReference>
<name>A0A0D0KNZ5_9PSED</name>
<dbReference type="PANTHER" id="PTHR43674:SF2">
    <property type="entry name" value="BETA-UREIDOPROPIONASE"/>
    <property type="match status" value="1"/>
</dbReference>
<dbReference type="RefSeq" id="WP_042554988.1">
    <property type="nucleotide sequence ID" value="NZ_JXQW01000041.1"/>
</dbReference>
<dbReference type="EMBL" id="JXQW01000041">
    <property type="protein sequence ID" value="KIP98663.1"/>
    <property type="molecule type" value="Genomic_DNA"/>
</dbReference>
<dbReference type="CDD" id="cd07197">
    <property type="entry name" value="nitrilase"/>
    <property type="match status" value="1"/>
</dbReference>
<accession>A0A0D0KNZ5</accession>
<dbReference type="PANTHER" id="PTHR43674">
    <property type="entry name" value="NITRILASE C965.09-RELATED"/>
    <property type="match status" value="1"/>
</dbReference>